<dbReference type="PIRSF" id="PIRSF003230">
    <property type="entry name" value="YbgC"/>
    <property type="match status" value="1"/>
</dbReference>
<evidence type="ECO:0000256" key="1">
    <source>
        <dbReference type="ARBA" id="ARBA00005953"/>
    </source>
</evidence>
<dbReference type="Pfam" id="PF13279">
    <property type="entry name" value="4HBT_2"/>
    <property type="match status" value="1"/>
</dbReference>
<dbReference type="Gene3D" id="3.10.129.10">
    <property type="entry name" value="Hotdog Thioesterase"/>
    <property type="match status" value="1"/>
</dbReference>
<name>A0AAE3JKR8_9SPIR</name>
<dbReference type="RefSeq" id="WP_230754155.1">
    <property type="nucleotide sequence ID" value="NZ_JAINWA010000001.1"/>
</dbReference>
<sequence length="134" mass="15374">MKYVAKKIVQSYELDSYNHVNNAVFLNYLELGRMEFLKAIGFDYPGLYEAGLYLYVTRVDIRYRASARLFDELSIEVEPIKLGKVSGIFRQTITNQRGEVCAEAEVSWGCVDKNGKPSKFPERFMVDGLQPETD</sequence>
<dbReference type="GO" id="GO:0047617">
    <property type="term" value="F:fatty acyl-CoA hydrolase activity"/>
    <property type="evidence" value="ECO:0007669"/>
    <property type="project" value="TreeGrafter"/>
</dbReference>
<accession>A0AAE3JKR8</accession>
<dbReference type="EMBL" id="JAINWA010000001">
    <property type="protein sequence ID" value="MCD1654179.1"/>
    <property type="molecule type" value="Genomic_DNA"/>
</dbReference>
<dbReference type="NCBIfam" id="TIGR00051">
    <property type="entry name" value="YbgC/FadM family acyl-CoA thioesterase"/>
    <property type="match status" value="1"/>
</dbReference>
<dbReference type="InterPro" id="IPR050563">
    <property type="entry name" value="4-hydroxybenzoyl-CoA_TE"/>
</dbReference>
<organism evidence="3 4">
    <name type="scientific">Teretinema zuelzerae</name>
    <dbReference type="NCBI Taxonomy" id="156"/>
    <lineage>
        <taxon>Bacteria</taxon>
        <taxon>Pseudomonadati</taxon>
        <taxon>Spirochaetota</taxon>
        <taxon>Spirochaetia</taxon>
        <taxon>Spirochaetales</taxon>
        <taxon>Treponemataceae</taxon>
        <taxon>Teretinema</taxon>
    </lineage>
</organism>
<evidence type="ECO:0000256" key="2">
    <source>
        <dbReference type="ARBA" id="ARBA00022801"/>
    </source>
</evidence>
<keyword evidence="4" id="KW-1185">Reference proteome</keyword>
<proteinExistence type="inferred from homology"/>
<comment type="similarity">
    <text evidence="1">Belongs to the 4-hydroxybenzoyl-CoA thioesterase family.</text>
</comment>
<reference evidence="3" key="1">
    <citation type="submission" date="2021-08" db="EMBL/GenBank/DDBJ databases">
        <title>Comparative analyses of Brucepasteria parasyntrophica and Teretinema zuelzerae.</title>
        <authorList>
            <person name="Song Y."/>
            <person name="Brune A."/>
        </authorList>
    </citation>
    <scope>NUCLEOTIDE SEQUENCE</scope>
    <source>
        <strain evidence="3">DSM 1903</strain>
    </source>
</reference>
<evidence type="ECO:0000313" key="3">
    <source>
        <dbReference type="EMBL" id="MCD1654179.1"/>
    </source>
</evidence>
<gene>
    <name evidence="3" type="ORF">K7J14_05625</name>
</gene>
<comment type="caution">
    <text evidence="3">The sequence shown here is derived from an EMBL/GenBank/DDBJ whole genome shotgun (WGS) entry which is preliminary data.</text>
</comment>
<dbReference type="PANTHER" id="PTHR31793:SF27">
    <property type="entry name" value="NOVEL THIOESTERASE SUPERFAMILY DOMAIN AND SAPOSIN A-TYPE DOMAIN CONTAINING PROTEIN (0610012H03RIK)"/>
    <property type="match status" value="1"/>
</dbReference>
<dbReference type="InterPro" id="IPR006684">
    <property type="entry name" value="YbgC/YbaW"/>
</dbReference>
<dbReference type="SUPFAM" id="SSF54637">
    <property type="entry name" value="Thioesterase/thiol ester dehydrase-isomerase"/>
    <property type="match status" value="1"/>
</dbReference>
<dbReference type="CDD" id="cd00586">
    <property type="entry name" value="4HBT"/>
    <property type="match status" value="1"/>
</dbReference>
<dbReference type="AlphaFoldDB" id="A0AAE3JKR8"/>
<dbReference type="InterPro" id="IPR029069">
    <property type="entry name" value="HotDog_dom_sf"/>
</dbReference>
<protein>
    <submittedName>
        <fullName evidence="3">Acyl-CoA thioesterase</fullName>
    </submittedName>
</protein>
<dbReference type="PANTHER" id="PTHR31793">
    <property type="entry name" value="4-HYDROXYBENZOYL-COA THIOESTERASE FAMILY MEMBER"/>
    <property type="match status" value="1"/>
</dbReference>
<dbReference type="Proteomes" id="UP001198163">
    <property type="component" value="Unassembled WGS sequence"/>
</dbReference>
<keyword evidence="2" id="KW-0378">Hydrolase</keyword>
<evidence type="ECO:0000313" key="4">
    <source>
        <dbReference type="Proteomes" id="UP001198163"/>
    </source>
</evidence>